<organism evidence="5 6">
    <name type="scientific">Reticulomyxa filosa</name>
    <dbReference type="NCBI Taxonomy" id="46433"/>
    <lineage>
        <taxon>Eukaryota</taxon>
        <taxon>Sar</taxon>
        <taxon>Rhizaria</taxon>
        <taxon>Retaria</taxon>
        <taxon>Foraminifera</taxon>
        <taxon>Monothalamids</taxon>
        <taxon>Reticulomyxidae</taxon>
        <taxon>Reticulomyxa</taxon>
    </lineage>
</organism>
<dbReference type="OrthoDB" id="691673at2759"/>
<name>X6LZK5_RETFI</name>
<dbReference type="EMBL" id="ASPP01026566">
    <property type="protein sequence ID" value="ETO07044.1"/>
    <property type="molecule type" value="Genomic_DNA"/>
</dbReference>
<keyword evidence="6" id="KW-1185">Reference proteome</keyword>
<dbReference type="InterPro" id="IPR015424">
    <property type="entry name" value="PyrdxlP-dep_Trfase"/>
</dbReference>
<protein>
    <submittedName>
        <fullName evidence="5">Uncharacterized protein</fullName>
    </submittedName>
</protein>
<keyword evidence="4" id="KW-0663">Pyridoxal phosphate</keyword>
<evidence type="ECO:0000313" key="6">
    <source>
        <dbReference type="Proteomes" id="UP000023152"/>
    </source>
</evidence>
<sequence>MMGSLLQQYFGTKHEWIKYNIPTAGMFYWLQIVKDKSSFELKKAIDKKVLMLPGKSFYPREEITTRGHVIEDPQEYEKLKKSFVRSAFSIATDDEMKEGIKRFKELLQPSS</sequence>
<dbReference type="AlphaFoldDB" id="X6LZK5"/>
<dbReference type="InterPro" id="IPR015422">
    <property type="entry name" value="PyrdxlP-dep_Trfase_small"/>
</dbReference>
<dbReference type="Proteomes" id="UP000023152">
    <property type="component" value="Unassembled WGS sequence"/>
</dbReference>
<gene>
    <name evidence="5" type="ORF">RFI_30349</name>
</gene>
<evidence type="ECO:0000313" key="5">
    <source>
        <dbReference type="EMBL" id="ETO07044.1"/>
    </source>
</evidence>
<evidence type="ECO:0000256" key="3">
    <source>
        <dbReference type="ARBA" id="ARBA00022679"/>
    </source>
</evidence>
<keyword evidence="3" id="KW-0808">Transferase</keyword>
<accession>X6LZK5</accession>
<dbReference type="Gene3D" id="3.90.1150.10">
    <property type="entry name" value="Aspartate Aminotransferase, domain 1"/>
    <property type="match status" value="1"/>
</dbReference>
<evidence type="ECO:0000256" key="4">
    <source>
        <dbReference type="ARBA" id="ARBA00022898"/>
    </source>
</evidence>
<dbReference type="InterPro" id="IPR050859">
    <property type="entry name" value="Class-I_PLP-dep_aminotransf"/>
</dbReference>
<comment type="caution">
    <text evidence="5">The sequence shown here is derived from an EMBL/GenBank/DDBJ whole genome shotgun (WGS) entry which is preliminary data.</text>
</comment>
<reference evidence="5 6" key="1">
    <citation type="journal article" date="2013" name="Curr. Biol.">
        <title>The Genome of the Foraminiferan Reticulomyxa filosa.</title>
        <authorList>
            <person name="Glockner G."/>
            <person name="Hulsmann N."/>
            <person name="Schleicher M."/>
            <person name="Noegel A.A."/>
            <person name="Eichinger L."/>
            <person name="Gallinger C."/>
            <person name="Pawlowski J."/>
            <person name="Sierra R."/>
            <person name="Euteneuer U."/>
            <person name="Pillet L."/>
            <person name="Moustafa A."/>
            <person name="Platzer M."/>
            <person name="Groth M."/>
            <person name="Szafranski K."/>
            <person name="Schliwa M."/>
        </authorList>
    </citation>
    <scope>NUCLEOTIDE SEQUENCE [LARGE SCALE GENOMIC DNA]</scope>
</reference>
<evidence type="ECO:0000256" key="2">
    <source>
        <dbReference type="ARBA" id="ARBA00022576"/>
    </source>
</evidence>
<dbReference type="PANTHER" id="PTHR42790">
    <property type="entry name" value="AMINOTRANSFERASE"/>
    <property type="match status" value="1"/>
</dbReference>
<dbReference type="GO" id="GO:1901605">
    <property type="term" value="P:alpha-amino acid metabolic process"/>
    <property type="evidence" value="ECO:0007669"/>
    <property type="project" value="TreeGrafter"/>
</dbReference>
<evidence type="ECO:0000256" key="1">
    <source>
        <dbReference type="ARBA" id="ARBA00001933"/>
    </source>
</evidence>
<comment type="cofactor">
    <cofactor evidence="1">
        <name>pyridoxal 5'-phosphate</name>
        <dbReference type="ChEBI" id="CHEBI:597326"/>
    </cofactor>
</comment>
<keyword evidence="2" id="KW-0032">Aminotransferase</keyword>
<dbReference type="SUPFAM" id="SSF53383">
    <property type="entry name" value="PLP-dependent transferases"/>
    <property type="match status" value="1"/>
</dbReference>
<dbReference type="GO" id="GO:0008483">
    <property type="term" value="F:transaminase activity"/>
    <property type="evidence" value="ECO:0007669"/>
    <property type="project" value="UniProtKB-KW"/>
</dbReference>
<dbReference type="PANTHER" id="PTHR42790:SF19">
    <property type="entry name" value="KYNURENINE_ALPHA-AMINOADIPATE AMINOTRANSFERASE, MITOCHONDRIAL"/>
    <property type="match status" value="1"/>
</dbReference>
<proteinExistence type="predicted"/>